<evidence type="ECO:0000313" key="3">
    <source>
        <dbReference type="EMBL" id="KAF9594455.1"/>
    </source>
</evidence>
<proteinExistence type="predicted"/>
<comment type="caution">
    <text evidence="3">The sequence shown here is derived from an EMBL/GenBank/DDBJ whole genome shotgun (WGS) entry which is preliminary data.</text>
</comment>
<keyword evidence="4" id="KW-1185">Reference proteome</keyword>
<evidence type="ECO:0000256" key="1">
    <source>
        <dbReference type="SAM" id="MobiDB-lite"/>
    </source>
</evidence>
<dbReference type="PROSITE" id="PS51354">
    <property type="entry name" value="GLUTAREDOXIN_2"/>
    <property type="match status" value="1"/>
</dbReference>
<dbReference type="Gene3D" id="3.40.30.10">
    <property type="entry name" value="Glutaredoxin"/>
    <property type="match status" value="1"/>
</dbReference>
<dbReference type="InterPro" id="IPR036249">
    <property type="entry name" value="Thioredoxin-like_sf"/>
</dbReference>
<feature type="compositionally biased region" description="Polar residues" evidence="1">
    <location>
        <begin position="95"/>
        <end position="104"/>
    </location>
</feature>
<organism evidence="3 4">
    <name type="scientific">Coptis chinensis</name>
    <dbReference type="NCBI Taxonomy" id="261450"/>
    <lineage>
        <taxon>Eukaryota</taxon>
        <taxon>Viridiplantae</taxon>
        <taxon>Streptophyta</taxon>
        <taxon>Embryophyta</taxon>
        <taxon>Tracheophyta</taxon>
        <taxon>Spermatophyta</taxon>
        <taxon>Magnoliopsida</taxon>
        <taxon>Ranunculales</taxon>
        <taxon>Ranunculaceae</taxon>
        <taxon>Coptidoideae</taxon>
        <taxon>Coptis</taxon>
    </lineage>
</organism>
<feature type="domain" description="Glutaredoxin" evidence="2">
    <location>
        <begin position="263"/>
        <end position="330"/>
    </location>
</feature>
<dbReference type="SUPFAM" id="SSF52833">
    <property type="entry name" value="Thioredoxin-like"/>
    <property type="match status" value="1"/>
</dbReference>
<evidence type="ECO:0000313" key="4">
    <source>
        <dbReference type="Proteomes" id="UP000631114"/>
    </source>
</evidence>
<name>A0A835H6I2_9MAGN</name>
<reference evidence="3 4" key="1">
    <citation type="submission" date="2020-10" db="EMBL/GenBank/DDBJ databases">
        <title>The Coptis chinensis genome and diversification of protoberbering-type alkaloids.</title>
        <authorList>
            <person name="Wang B."/>
            <person name="Shu S."/>
            <person name="Song C."/>
            <person name="Liu Y."/>
        </authorList>
    </citation>
    <scope>NUCLEOTIDE SEQUENCE [LARGE SCALE GENOMIC DNA]</scope>
    <source>
        <strain evidence="3">HL-2020</strain>
        <tissue evidence="3">Leaf</tissue>
    </source>
</reference>
<evidence type="ECO:0000259" key="2">
    <source>
        <dbReference type="Pfam" id="PF00462"/>
    </source>
</evidence>
<dbReference type="InterPro" id="IPR002109">
    <property type="entry name" value="Glutaredoxin"/>
</dbReference>
<feature type="compositionally biased region" description="Polar residues" evidence="1">
    <location>
        <begin position="112"/>
        <end position="122"/>
    </location>
</feature>
<dbReference type="AlphaFoldDB" id="A0A835H6I2"/>
<sequence>MGCVSSKCFRKEFDKDLLDYRSHIVSLTSTTYGALNQISAPLPPSPHVVEQVKASPIIKVKKISPPRRNSPKKRIEQPEVINAWELMSDLEDESGISTPLQKQSKGVGEVGSRNSSSRVFNQINSPNKLKKFSGKENIKQRQNGFSVTPSPSPKQVLRAFNSTGNMRKKVAPTLRLPPKSTPFDIKRNSFKVDSSNSKSRRSLSPLFDPELIASLEKELHVEEEQIKKMVSISPKPRNSKAKESEAMLGLFEKKCPSGGECSVIIYTTTLRGIRRTFEDCNNVRSILESQQIQFFERDISMDSGYREELRVVLGKKDIKVPVVFVKGRLIGGVDEMMKMEDEGQLGDFV</sequence>
<dbReference type="Pfam" id="PF00462">
    <property type="entry name" value="Glutaredoxin"/>
    <property type="match status" value="1"/>
</dbReference>
<dbReference type="PANTHER" id="PTHR45669:SF12">
    <property type="entry name" value="EMB|CAB85507.1"/>
    <property type="match status" value="1"/>
</dbReference>
<dbReference type="OrthoDB" id="423313at2759"/>
<dbReference type="Proteomes" id="UP000631114">
    <property type="component" value="Unassembled WGS sequence"/>
</dbReference>
<dbReference type="PANTHER" id="PTHR45669">
    <property type="entry name" value="GLUTAREDOXIN DOMAIN-CONTAINING CYSTEINE-RICH PROTEIN CG12206-RELATED"/>
    <property type="match status" value="1"/>
</dbReference>
<accession>A0A835H6I2</accession>
<feature type="region of interest" description="Disordered" evidence="1">
    <location>
        <begin position="94"/>
        <end position="122"/>
    </location>
</feature>
<protein>
    <recommendedName>
        <fullName evidence="2">Glutaredoxin domain-containing protein</fullName>
    </recommendedName>
</protein>
<dbReference type="EMBL" id="JADFTS010000008">
    <property type="protein sequence ID" value="KAF9594455.1"/>
    <property type="molecule type" value="Genomic_DNA"/>
</dbReference>
<gene>
    <name evidence="3" type="ORF">IFM89_031057</name>
</gene>
<feature type="region of interest" description="Disordered" evidence="1">
    <location>
        <begin position="176"/>
        <end position="203"/>
    </location>
</feature>